<name>A0A2V1DE12_9PLEO</name>
<dbReference type="AlphaFoldDB" id="A0A2V1DE12"/>
<keyword evidence="2" id="KW-1185">Reference proteome</keyword>
<dbReference type="PANTHER" id="PTHR24148">
    <property type="entry name" value="ANKYRIN REPEAT DOMAIN-CONTAINING PROTEIN 39 HOMOLOG-RELATED"/>
    <property type="match status" value="1"/>
</dbReference>
<evidence type="ECO:0000313" key="1">
    <source>
        <dbReference type="EMBL" id="PVH96255.1"/>
    </source>
</evidence>
<protein>
    <submittedName>
        <fullName evidence="1">Uncharacterized protein</fullName>
    </submittedName>
</protein>
<dbReference type="EMBL" id="KZ805469">
    <property type="protein sequence ID" value="PVH96255.1"/>
    <property type="molecule type" value="Genomic_DNA"/>
</dbReference>
<sequence>MNRRFFVTEKGYFGLGPPDIQEADSVCILLGGSTPYILRPRHAHSLGARSLGAGYDFVGDAYVHGIMQGEAVAEHIQSDGSIQTQFIRIW</sequence>
<dbReference type="PANTHER" id="PTHR24148:SF64">
    <property type="entry name" value="HETEROKARYON INCOMPATIBILITY DOMAIN-CONTAINING PROTEIN"/>
    <property type="match status" value="1"/>
</dbReference>
<dbReference type="STRING" id="97972.A0A2V1DE12"/>
<dbReference type="Proteomes" id="UP000244855">
    <property type="component" value="Unassembled WGS sequence"/>
</dbReference>
<dbReference type="Pfam" id="PF26639">
    <property type="entry name" value="Het-6_barrel"/>
    <property type="match status" value="1"/>
</dbReference>
<reference evidence="1 2" key="1">
    <citation type="journal article" date="2018" name="Sci. Rep.">
        <title>Comparative genomics provides insights into the lifestyle and reveals functional heterogeneity of dark septate endophytic fungi.</title>
        <authorList>
            <person name="Knapp D.G."/>
            <person name="Nemeth J.B."/>
            <person name="Barry K."/>
            <person name="Hainaut M."/>
            <person name="Henrissat B."/>
            <person name="Johnson J."/>
            <person name="Kuo A."/>
            <person name="Lim J.H.P."/>
            <person name="Lipzen A."/>
            <person name="Nolan M."/>
            <person name="Ohm R.A."/>
            <person name="Tamas L."/>
            <person name="Grigoriev I.V."/>
            <person name="Spatafora J.W."/>
            <person name="Nagy L.G."/>
            <person name="Kovacs G.M."/>
        </authorList>
    </citation>
    <scope>NUCLEOTIDE SEQUENCE [LARGE SCALE GENOMIC DNA]</scope>
    <source>
        <strain evidence="1 2">DSE2036</strain>
    </source>
</reference>
<proteinExistence type="predicted"/>
<dbReference type="InterPro" id="IPR052895">
    <property type="entry name" value="HetReg/Transcr_Mod"/>
</dbReference>
<gene>
    <name evidence="1" type="ORF">DM02DRAFT_617342</name>
</gene>
<accession>A0A2V1DE12</accession>
<evidence type="ECO:0000313" key="2">
    <source>
        <dbReference type="Proteomes" id="UP000244855"/>
    </source>
</evidence>
<dbReference type="OrthoDB" id="2157530at2759"/>
<organism evidence="1 2">
    <name type="scientific">Periconia macrospinosa</name>
    <dbReference type="NCBI Taxonomy" id="97972"/>
    <lineage>
        <taxon>Eukaryota</taxon>
        <taxon>Fungi</taxon>
        <taxon>Dikarya</taxon>
        <taxon>Ascomycota</taxon>
        <taxon>Pezizomycotina</taxon>
        <taxon>Dothideomycetes</taxon>
        <taxon>Pleosporomycetidae</taxon>
        <taxon>Pleosporales</taxon>
        <taxon>Massarineae</taxon>
        <taxon>Periconiaceae</taxon>
        <taxon>Periconia</taxon>
    </lineage>
</organism>